<reference evidence="3" key="1">
    <citation type="journal article" date="2019" name="Int. J. Syst. Evol. Microbiol.">
        <title>The Global Catalogue of Microorganisms (GCM) 10K type strain sequencing project: providing services to taxonomists for standard genome sequencing and annotation.</title>
        <authorList>
            <consortium name="The Broad Institute Genomics Platform"/>
            <consortium name="The Broad Institute Genome Sequencing Center for Infectious Disease"/>
            <person name="Wu L."/>
            <person name="Ma J."/>
        </authorList>
    </citation>
    <scope>NUCLEOTIDE SEQUENCE [LARGE SCALE GENOMIC DNA]</scope>
    <source>
        <strain evidence="3">CGMCC 1.10131</strain>
    </source>
</reference>
<dbReference type="Proteomes" id="UP000651977">
    <property type="component" value="Unassembled WGS sequence"/>
</dbReference>
<keyword evidence="1" id="KW-0472">Membrane</keyword>
<dbReference type="EMBL" id="BMDY01000019">
    <property type="protein sequence ID" value="GGB14396.1"/>
    <property type="molecule type" value="Genomic_DNA"/>
</dbReference>
<evidence type="ECO:0000313" key="2">
    <source>
        <dbReference type="EMBL" id="GGB14396.1"/>
    </source>
</evidence>
<dbReference type="RefSeq" id="WP_055731352.1">
    <property type="nucleotide sequence ID" value="NZ_BMDY01000019.1"/>
</dbReference>
<comment type="caution">
    <text evidence="2">The sequence shown here is derived from an EMBL/GenBank/DDBJ whole genome shotgun (WGS) entry which is preliminary data.</text>
</comment>
<keyword evidence="3" id="KW-1185">Reference proteome</keyword>
<protein>
    <submittedName>
        <fullName evidence="2">Uncharacterized protein</fullName>
    </submittedName>
</protein>
<feature type="transmembrane region" description="Helical" evidence="1">
    <location>
        <begin position="39"/>
        <end position="60"/>
    </location>
</feature>
<keyword evidence="1" id="KW-0812">Transmembrane</keyword>
<organism evidence="2 3">
    <name type="scientific">Agarivorans gilvus</name>
    <dbReference type="NCBI Taxonomy" id="680279"/>
    <lineage>
        <taxon>Bacteria</taxon>
        <taxon>Pseudomonadati</taxon>
        <taxon>Pseudomonadota</taxon>
        <taxon>Gammaproteobacteria</taxon>
        <taxon>Alteromonadales</taxon>
        <taxon>Alteromonadaceae</taxon>
        <taxon>Agarivorans</taxon>
    </lineage>
</organism>
<feature type="transmembrane region" description="Helical" evidence="1">
    <location>
        <begin position="100"/>
        <end position="118"/>
    </location>
</feature>
<accession>A0ABQ1I408</accession>
<proteinExistence type="predicted"/>
<evidence type="ECO:0000256" key="1">
    <source>
        <dbReference type="SAM" id="Phobius"/>
    </source>
</evidence>
<sequence>MKNIFLYKLKILPLAYNQPRYRRGNDSQIKEIRIKTQKIIGIALIVIGAIVLLVGGRQIMDAIEAQQQTEAPETLLGGASNELIQELGVSSAIEQAKTKGIIFMVVGLCGIVAGGLFAKKAKPSPVTAAN</sequence>
<name>A0ABQ1I408_9ALTE</name>
<evidence type="ECO:0000313" key="3">
    <source>
        <dbReference type="Proteomes" id="UP000651977"/>
    </source>
</evidence>
<keyword evidence="1" id="KW-1133">Transmembrane helix</keyword>
<gene>
    <name evidence="2" type="ORF">GCM10007414_29810</name>
</gene>